<dbReference type="NCBIfam" id="TIGR00879">
    <property type="entry name" value="SP"/>
    <property type="match status" value="1"/>
</dbReference>
<keyword evidence="7 11" id="KW-0472">Membrane</keyword>
<feature type="transmembrane region" description="Helical" evidence="11">
    <location>
        <begin position="415"/>
        <end position="437"/>
    </location>
</feature>
<dbReference type="InterPro" id="IPR005828">
    <property type="entry name" value="MFS_sugar_transport-like"/>
</dbReference>
<dbReference type="KEGG" id="tgb:HG536_0A09570"/>
<dbReference type="InterPro" id="IPR050360">
    <property type="entry name" value="MFS_Sugar_Transporters"/>
</dbReference>
<feature type="transmembrane region" description="Helical" evidence="11">
    <location>
        <begin position="482"/>
        <end position="505"/>
    </location>
</feature>
<comment type="similarity">
    <text evidence="2 8">Belongs to the major facilitator superfamily. Sugar transporter (TC 2.A.1.1) family.</text>
</comment>
<keyword evidence="5 11" id="KW-0812">Transmembrane</keyword>
<sequence length="619" mass="68131">MQKFNMRGDATSDKGDNLLGGVKDLEGKDKTSIAELDHVEFSNENAQLDEENNENSEVVCLNAEEEAEEANLEEKSMTLAEALAEYPKAAGWSMLVATTLIMEGYDTALLNALFALPVFQRKFGSQTSAGTFEIPSQWQVGLNMCVYTGEIIGLQMTGFLVDRMGTRYTMILALSLLTVYIFILYYCKNLAMIAVGQILSAMPWGAFQSLAVGYASEICPLALRYYMTTYSNICWLCGQILAAGIMKNSEKNLANSDLGYQIPFALQWVWPAPLAVGVFLAPESPWWLVRKNKLSDARRSLSRILSGDSTEKEIKVEITLEQIRLTIEKEREMKEKSSSFFDCFKGIDGRRTRISCLTWMAQGTSGSILLGYSTYFFLKAGMATSDAFTFSVFSYCLGLAGTLCSWALSGKIGRWTILTSGLIIQMGILIIIGGLGFSKNPNASWGSGSLLLALSFFYNAGIGPVVYCIVAEIPSAELRTQTIVLARNCYNLTAVVNSVLTPYMLNESDWNWGAKSGLYWGAMTALTLVWVILDLPETSGRTFSDIDELFAQKVPARKFKSTSVDPFRKAENSGALSDEMSAEASLRGVRHKRLSGTSGKLSLTDLRSRLSSSSSRFPS</sequence>
<keyword evidence="4" id="KW-0762">Sugar transport</keyword>
<feature type="transmembrane region" description="Helical" evidence="11">
    <location>
        <begin position="387"/>
        <end position="408"/>
    </location>
</feature>
<reference evidence="13 14" key="1">
    <citation type="submission" date="2020-06" db="EMBL/GenBank/DDBJ databases">
        <title>The yeast mating-type switching endonuclease HO is a domesticated member of an unorthodox homing genetic element family.</title>
        <authorList>
            <person name="Coughlan A.Y."/>
            <person name="Lombardi L."/>
            <person name="Braun-Galleani S."/>
            <person name="Martos A.R."/>
            <person name="Galeote V."/>
            <person name="Bigey F."/>
            <person name="Dequin S."/>
            <person name="Byrne K.P."/>
            <person name="Wolfe K.H."/>
        </authorList>
    </citation>
    <scope>NUCLEOTIDE SEQUENCE [LARGE SCALE GENOMIC DNA]</scope>
    <source>
        <strain evidence="13 14">CBS764</strain>
    </source>
</reference>
<evidence type="ECO:0000259" key="12">
    <source>
        <dbReference type="PROSITE" id="PS50850"/>
    </source>
</evidence>
<evidence type="ECO:0000256" key="4">
    <source>
        <dbReference type="ARBA" id="ARBA00022597"/>
    </source>
</evidence>
<dbReference type="Gene3D" id="1.20.1250.20">
    <property type="entry name" value="MFS general substrate transporter like domains"/>
    <property type="match status" value="1"/>
</dbReference>
<evidence type="ECO:0000256" key="7">
    <source>
        <dbReference type="ARBA" id="ARBA00023136"/>
    </source>
</evidence>
<evidence type="ECO:0000256" key="6">
    <source>
        <dbReference type="ARBA" id="ARBA00022989"/>
    </source>
</evidence>
<dbReference type="EMBL" id="CP059246">
    <property type="protein sequence ID" value="QLL31140.1"/>
    <property type="molecule type" value="Genomic_DNA"/>
</dbReference>
<dbReference type="PANTHER" id="PTHR48022">
    <property type="entry name" value="PLASTIDIC GLUCOSE TRANSPORTER 4"/>
    <property type="match status" value="1"/>
</dbReference>
<feature type="region of interest" description="Disordered" evidence="10">
    <location>
        <begin position="1"/>
        <end position="23"/>
    </location>
</feature>
<dbReference type="PANTHER" id="PTHR48022:SF5">
    <property type="entry name" value="ALPHA-GLUCOSIDES PERMEASE MPH2-RELATED"/>
    <property type="match status" value="1"/>
</dbReference>
<feature type="transmembrane region" description="Helical" evidence="11">
    <location>
        <begin position="449"/>
        <end position="470"/>
    </location>
</feature>
<dbReference type="GO" id="GO:0016020">
    <property type="term" value="C:membrane"/>
    <property type="evidence" value="ECO:0007669"/>
    <property type="project" value="UniProtKB-SubCell"/>
</dbReference>
<feature type="transmembrane region" description="Helical" evidence="11">
    <location>
        <begin position="192"/>
        <end position="213"/>
    </location>
</feature>
<dbReference type="FunFam" id="1.20.1250.20:FF:000254">
    <property type="entry name" value="MAL31p Maltose permease"/>
    <property type="match status" value="1"/>
</dbReference>
<feature type="transmembrane region" description="Helical" evidence="11">
    <location>
        <begin position="168"/>
        <end position="186"/>
    </location>
</feature>
<dbReference type="AlphaFoldDB" id="A0A7G3ZCA4"/>
<feature type="region of interest" description="Disordered" evidence="10">
    <location>
        <begin position="570"/>
        <end position="593"/>
    </location>
</feature>
<organism evidence="13 14">
    <name type="scientific">Torulaspora globosa</name>
    <dbReference type="NCBI Taxonomy" id="48254"/>
    <lineage>
        <taxon>Eukaryota</taxon>
        <taxon>Fungi</taxon>
        <taxon>Dikarya</taxon>
        <taxon>Ascomycota</taxon>
        <taxon>Saccharomycotina</taxon>
        <taxon>Saccharomycetes</taxon>
        <taxon>Saccharomycetales</taxon>
        <taxon>Saccharomycetaceae</taxon>
        <taxon>Torulaspora</taxon>
    </lineage>
</organism>
<evidence type="ECO:0000313" key="14">
    <source>
        <dbReference type="Proteomes" id="UP000515788"/>
    </source>
</evidence>
<dbReference type="OrthoDB" id="6612291at2759"/>
<feature type="domain" description="Major facilitator superfamily (MFS) profile" evidence="12">
    <location>
        <begin position="92"/>
        <end position="539"/>
    </location>
</feature>
<keyword evidence="6 11" id="KW-1133">Transmembrane helix</keyword>
<keyword evidence="3 8" id="KW-0813">Transport</keyword>
<evidence type="ECO:0000256" key="9">
    <source>
        <dbReference type="SAM" id="Coils"/>
    </source>
</evidence>
<feature type="coiled-coil region" evidence="9">
    <location>
        <begin position="48"/>
        <end position="85"/>
    </location>
</feature>
<evidence type="ECO:0000256" key="5">
    <source>
        <dbReference type="ARBA" id="ARBA00022692"/>
    </source>
</evidence>
<dbReference type="GeneID" id="59324237"/>
<accession>A0A7G3ZCA4</accession>
<protein>
    <recommendedName>
        <fullName evidence="12">Major facilitator superfamily (MFS) profile domain-containing protein</fullName>
    </recommendedName>
</protein>
<dbReference type="GO" id="GO:0005351">
    <property type="term" value="F:carbohydrate:proton symporter activity"/>
    <property type="evidence" value="ECO:0007669"/>
    <property type="project" value="TreeGrafter"/>
</dbReference>
<feature type="transmembrane region" description="Helical" evidence="11">
    <location>
        <begin position="517"/>
        <end position="535"/>
    </location>
</feature>
<evidence type="ECO:0000256" key="2">
    <source>
        <dbReference type="ARBA" id="ARBA00010992"/>
    </source>
</evidence>
<dbReference type="SUPFAM" id="SSF103473">
    <property type="entry name" value="MFS general substrate transporter"/>
    <property type="match status" value="1"/>
</dbReference>
<dbReference type="InterPro" id="IPR003663">
    <property type="entry name" value="Sugar/inositol_transpt"/>
</dbReference>
<evidence type="ECO:0000256" key="1">
    <source>
        <dbReference type="ARBA" id="ARBA00004141"/>
    </source>
</evidence>
<name>A0A7G3ZCA4_9SACH</name>
<dbReference type="InterPro" id="IPR020846">
    <property type="entry name" value="MFS_dom"/>
</dbReference>
<dbReference type="Pfam" id="PF00083">
    <property type="entry name" value="Sugar_tr"/>
    <property type="match status" value="1"/>
</dbReference>
<dbReference type="RefSeq" id="XP_037137815.1">
    <property type="nucleotide sequence ID" value="XM_037281920.1"/>
</dbReference>
<keyword evidence="14" id="KW-1185">Reference proteome</keyword>
<evidence type="ECO:0000256" key="10">
    <source>
        <dbReference type="SAM" id="MobiDB-lite"/>
    </source>
</evidence>
<dbReference type="PROSITE" id="PS50850">
    <property type="entry name" value="MFS"/>
    <property type="match status" value="1"/>
</dbReference>
<evidence type="ECO:0000256" key="11">
    <source>
        <dbReference type="SAM" id="Phobius"/>
    </source>
</evidence>
<keyword evidence="9" id="KW-0175">Coiled coil</keyword>
<proteinExistence type="inferred from homology"/>
<dbReference type="InterPro" id="IPR036259">
    <property type="entry name" value="MFS_trans_sf"/>
</dbReference>
<dbReference type="Proteomes" id="UP000515788">
    <property type="component" value="Chromosome 1"/>
</dbReference>
<evidence type="ECO:0000256" key="3">
    <source>
        <dbReference type="ARBA" id="ARBA00022448"/>
    </source>
</evidence>
<feature type="transmembrane region" description="Helical" evidence="11">
    <location>
        <begin position="265"/>
        <end position="289"/>
    </location>
</feature>
<evidence type="ECO:0000313" key="13">
    <source>
        <dbReference type="EMBL" id="QLL31140.1"/>
    </source>
</evidence>
<evidence type="ECO:0000256" key="8">
    <source>
        <dbReference type="RuleBase" id="RU003346"/>
    </source>
</evidence>
<gene>
    <name evidence="13" type="ORF">HG536_0A09570</name>
</gene>
<feature type="transmembrane region" description="Helical" evidence="11">
    <location>
        <begin position="354"/>
        <end position="375"/>
    </location>
</feature>
<comment type="subcellular location">
    <subcellularLocation>
        <location evidence="1">Membrane</location>
        <topology evidence="1">Multi-pass membrane protein</topology>
    </subcellularLocation>
</comment>